<feature type="signal peptide" evidence="5">
    <location>
        <begin position="1"/>
        <end position="25"/>
    </location>
</feature>
<dbReference type="EMBL" id="PSNX01000019">
    <property type="protein sequence ID" value="PPE64981.1"/>
    <property type="molecule type" value="Genomic_DNA"/>
</dbReference>
<evidence type="ECO:0000313" key="7">
    <source>
        <dbReference type="EMBL" id="PPE64981.1"/>
    </source>
</evidence>
<sequence length="367" mass="41326">MKPFLYRAAALAALGWALAAPPAWGCSFDQAPQARAESCNRLLARSINFGNMLEHAREGLAGPMLRDEFITLSAQAGFTAIRLPIRWDARAFLKPPYTISTEFFERVDGVIRLAQAQGLAVILDMHHYAGMMLEPQTERERFLALWRQVAEHYRDAPATVMFELLNEPHRELTRARWNEALAAVLPVVRESNPHRTLIIGGGDWNAADALADLRLPRDDRNIIATFHYYEPMAVTHQGAEWVSGAGDWVGTTWRGTAAERAKLRADFDRVQAWARAERRPIFLGEFGVYSRADEATRIAWTTAVRREAEARGFSWAYWELASSFGVLEPLTLTWRRPLLEALLPSAPVSPAPPGTYPGYRDETVTQR</sequence>
<keyword evidence="3 4" id="KW-0326">Glycosidase</keyword>
<dbReference type="InterPro" id="IPR050386">
    <property type="entry name" value="Glycosyl_hydrolase_5"/>
</dbReference>
<keyword evidence="8" id="KW-1185">Reference proteome</keyword>
<dbReference type="Pfam" id="PF00150">
    <property type="entry name" value="Cellulase"/>
    <property type="match status" value="1"/>
</dbReference>
<feature type="domain" description="Glycoside hydrolase family 5" evidence="6">
    <location>
        <begin position="66"/>
        <end position="320"/>
    </location>
</feature>
<dbReference type="GO" id="GO:0009986">
    <property type="term" value="C:cell surface"/>
    <property type="evidence" value="ECO:0007669"/>
    <property type="project" value="TreeGrafter"/>
</dbReference>
<evidence type="ECO:0000256" key="5">
    <source>
        <dbReference type="SAM" id="SignalP"/>
    </source>
</evidence>
<gene>
    <name evidence="7" type="ORF">C1704_16885</name>
</gene>
<dbReference type="PANTHER" id="PTHR31297">
    <property type="entry name" value="GLUCAN ENDO-1,6-BETA-GLUCOSIDASE B"/>
    <property type="match status" value="1"/>
</dbReference>
<dbReference type="GO" id="GO:0008422">
    <property type="term" value="F:beta-glucosidase activity"/>
    <property type="evidence" value="ECO:0007669"/>
    <property type="project" value="TreeGrafter"/>
</dbReference>
<evidence type="ECO:0000256" key="3">
    <source>
        <dbReference type="ARBA" id="ARBA00023295"/>
    </source>
</evidence>
<dbReference type="InterPro" id="IPR017853">
    <property type="entry name" value="GH"/>
</dbReference>
<comment type="similarity">
    <text evidence="4">Belongs to the glycosyl hydrolase 5 (cellulase A) family.</text>
</comment>
<keyword evidence="1 5" id="KW-0732">Signal</keyword>
<evidence type="ECO:0000256" key="4">
    <source>
        <dbReference type="RuleBase" id="RU361153"/>
    </source>
</evidence>
<evidence type="ECO:0000256" key="1">
    <source>
        <dbReference type="ARBA" id="ARBA00022729"/>
    </source>
</evidence>
<comment type="caution">
    <text evidence="7">The sequence shown here is derived from an EMBL/GenBank/DDBJ whole genome shotgun (WGS) entry which is preliminary data.</text>
</comment>
<dbReference type="RefSeq" id="WP_104303911.1">
    <property type="nucleotide sequence ID" value="NZ_PSNX01000019.1"/>
</dbReference>
<dbReference type="PROSITE" id="PS00659">
    <property type="entry name" value="GLYCOSYL_HYDROL_F5"/>
    <property type="match status" value="1"/>
</dbReference>
<dbReference type="GO" id="GO:0009251">
    <property type="term" value="P:glucan catabolic process"/>
    <property type="evidence" value="ECO:0007669"/>
    <property type="project" value="TreeGrafter"/>
</dbReference>
<dbReference type="AlphaFoldDB" id="A0A2S5SQG3"/>
<dbReference type="InterPro" id="IPR001547">
    <property type="entry name" value="Glyco_hydro_5"/>
</dbReference>
<feature type="chain" id="PRO_5015772548" evidence="5">
    <location>
        <begin position="26"/>
        <end position="367"/>
    </location>
</feature>
<accession>A0A2S5SQG3</accession>
<dbReference type="OrthoDB" id="9800955at2"/>
<evidence type="ECO:0000256" key="2">
    <source>
        <dbReference type="ARBA" id="ARBA00022801"/>
    </source>
</evidence>
<proteinExistence type="inferred from homology"/>
<evidence type="ECO:0000259" key="6">
    <source>
        <dbReference type="Pfam" id="PF00150"/>
    </source>
</evidence>
<dbReference type="GO" id="GO:0005576">
    <property type="term" value="C:extracellular region"/>
    <property type="evidence" value="ECO:0007669"/>
    <property type="project" value="TreeGrafter"/>
</dbReference>
<protein>
    <submittedName>
        <fullName evidence="7">Endoglucanase</fullName>
    </submittedName>
</protein>
<dbReference type="Proteomes" id="UP000238605">
    <property type="component" value="Unassembled WGS sequence"/>
</dbReference>
<dbReference type="InterPro" id="IPR018087">
    <property type="entry name" value="Glyco_hydro_5_CS"/>
</dbReference>
<evidence type="ECO:0000313" key="8">
    <source>
        <dbReference type="Proteomes" id="UP000238605"/>
    </source>
</evidence>
<reference evidence="7 8" key="1">
    <citation type="submission" date="2018-02" db="EMBL/GenBank/DDBJ databases">
        <title>Reclassifiation of [Polyangium] brachysporum DSM 7029 as Guopingzhaonella breviflexa gen. nov., sp. nov., a member of the family Comamonadaceae.</title>
        <authorList>
            <person name="Tang B."/>
        </authorList>
    </citation>
    <scope>NUCLEOTIDE SEQUENCE [LARGE SCALE GENOMIC DNA]</scope>
    <source>
        <strain evidence="7 8">BCRC 80649</strain>
    </source>
</reference>
<organism evidence="7 8">
    <name type="scientific">Caldimonas caldifontis</name>
    <dbReference type="NCBI Taxonomy" id="1452508"/>
    <lineage>
        <taxon>Bacteria</taxon>
        <taxon>Pseudomonadati</taxon>
        <taxon>Pseudomonadota</taxon>
        <taxon>Betaproteobacteria</taxon>
        <taxon>Burkholderiales</taxon>
        <taxon>Sphaerotilaceae</taxon>
        <taxon>Caldimonas</taxon>
    </lineage>
</organism>
<keyword evidence="2 4" id="KW-0378">Hydrolase</keyword>
<name>A0A2S5SQG3_9BURK</name>
<dbReference type="Gene3D" id="3.20.20.80">
    <property type="entry name" value="Glycosidases"/>
    <property type="match status" value="1"/>
</dbReference>
<dbReference type="PANTHER" id="PTHR31297:SF17">
    <property type="entry name" value="ENDOGLUCANASE"/>
    <property type="match status" value="1"/>
</dbReference>
<dbReference type="SUPFAM" id="SSF51445">
    <property type="entry name" value="(Trans)glycosidases"/>
    <property type="match status" value="1"/>
</dbReference>